<evidence type="ECO:0000256" key="1">
    <source>
        <dbReference type="SAM" id="MobiDB-lite"/>
    </source>
</evidence>
<feature type="compositionally biased region" description="Low complexity" evidence="1">
    <location>
        <begin position="677"/>
        <end position="692"/>
    </location>
</feature>
<feature type="compositionally biased region" description="Polar residues" evidence="1">
    <location>
        <begin position="616"/>
        <end position="630"/>
    </location>
</feature>
<feature type="compositionally biased region" description="Gly residues" evidence="1">
    <location>
        <begin position="706"/>
        <end position="720"/>
    </location>
</feature>
<feature type="region of interest" description="Disordered" evidence="1">
    <location>
        <begin position="241"/>
        <end position="272"/>
    </location>
</feature>
<organism evidence="2">
    <name type="scientific">hydrothermal vent metagenome</name>
    <dbReference type="NCBI Taxonomy" id="652676"/>
    <lineage>
        <taxon>unclassified sequences</taxon>
        <taxon>metagenomes</taxon>
        <taxon>ecological metagenomes</taxon>
    </lineage>
</organism>
<protein>
    <submittedName>
        <fullName evidence="2">Fibroin heavy chain</fullName>
    </submittedName>
</protein>
<evidence type="ECO:0000313" key="2">
    <source>
        <dbReference type="EMBL" id="VAW63124.1"/>
    </source>
</evidence>
<feature type="compositionally biased region" description="Basic and acidic residues" evidence="1">
    <location>
        <begin position="244"/>
        <end position="253"/>
    </location>
</feature>
<dbReference type="EMBL" id="UOFH01000237">
    <property type="protein sequence ID" value="VAW63124.1"/>
    <property type="molecule type" value="Genomic_DNA"/>
</dbReference>
<reference evidence="2" key="1">
    <citation type="submission" date="2018-06" db="EMBL/GenBank/DDBJ databases">
        <authorList>
            <person name="Zhirakovskaya E."/>
        </authorList>
    </citation>
    <scope>NUCLEOTIDE SEQUENCE</scope>
</reference>
<name>A0A3B0Y3N1_9ZZZZ</name>
<sequence>MQDQYPRLKSLFLKSLVCLFLLISTQASAQEKTQNQWPQEITTDKGTVIIYQPQPESLKEDQLKARAAISIELKNSDKPVFGAIWFNARLQINRTERSALIADINVINVRIPEAGDKKLTKLKSLLEQEIPKWNMRISMEQLLETLKLEDQRNESAQKINTAPPEIIFMAEPAILITIDGEPKLQRVPSRSLERIINTAFTIVFDPSEKLYYLNADKKVWYTTKDLNADWKIEKDIPRGIAELAPKEDPNNKNKKEKKSSEEDESKPGPAPKIIVRTKPAELISATGKPEFKPIKGTKDLLYMSNTDSDVLMDINKQKYYVLLAGRWYISSKMQGPWKYVPAKSLPKYFADIPEDSNMGSVLYAVPGTDVAKNAVLDAQIPQTAAINRSQASLKIEYDGEPVFKPILSTPLSYAVNTATPVIKIASNQFYAVDDAVWFTANSANGTWKIATSVPDVIYTIPADSPMYNITFVKIYKVEPKVIYVGYTPGYTYTYIYGPTIVYGTGYYYPGWSHHWYYPHPATWGYHARWNPYMGWGFGMSYSSGPFTFSIGYGGWYHGGWWGPHHYYGYRYAYRHGYRHAAYAGYRAGYRAGHRQVRTQNIYNSQRNKARARPITQPANRLQTRPANRANNVYADRKGNVHRKTNNGWQNRSHNSWQTAPRNNPSTKPNYQIPKQTRPSQQQLQRNHQSRQSGAQRSQNFNRSRGGMSGGGGRAGGGRRR</sequence>
<accession>A0A3B0Y3N1</accession>
<feature type="compositionally biased region" description="Polar residues" evidence="1">
    <location>
        <begin position="645"/>
        <end position="676"/>
    </location>
</feature>
<gene>
    <name evidence="2" type="ORF">MNBD_GAMMA08-190</name>
</gene>
<dbReference type="AlphaFoldDB" id="A0A3B0Y3N1"/>
<feature type="region of interest" description="Disordered" evidence="1">
    <location>
        <begin position="603"/>
        <end position="720"/>
    </location>
</feature>
<proteinExistence type="predicted"/>